<keyword evidence="11" id="KW-1185">Reference proteome</keyword>
<evidence type="ECO:0000256" key="8">
    <source>
        <dbReference type="ARBA" id="ARBA00049547"/>
    </source>
</evidence>
<evidence type="ECO:0000256" key="3">
    <source>
        <dbReference type="ARBA" id="ARBA00022630"/>
    </source>
</evidence>
<dbReference type="EMBL" id="JAHFVK010000002">
    <property type="protein sequence ID" value="MBT2135160.1"/>
    <property type="molecule type" value="Genomic_DNA"/>
</dbReference>
<keyword evidence="5" id="KW-0560">Oxidoreductase</keyword>
<sequence>MRGAYYFRVGAHFSLDRRALLGGMAATGGLGLAGCTAPGANGVALSNLPTSPRINLAPLRASMERVFDISVCLRPFRPAGPRLDTEQVGDTLVVHNYGHGGSGWSLSWGSSAIAARKALAGSPASVAVIGCGPLGMTSAILAQSSGAKVTIYARESMPDVPSIRATGSFTPDSRIALADQVDAGFPDLWEQMARTSLKRFGSLLGLAGDPVRWIDRYLVSDGPPAGPRQRGPDELHFAAYFSRLRDVFPRAETLPSGATPFGEAVVRRESNIMFNLASYTHTLLTAFRGAGGRVERREFHVPGDLTALPEKVVINCTGLGAKALFGDQTLVPVRGQIAWLIPQREFDYGVNYRGVNVVPRTDGICVQAVSGGDMRGYGDESLAPNRQEAEESVAALAALYARFGQV</sequence>
<comment type="similarity">
    <text evidence="2">Belongs to the DAMOX/DASOX family.</text>
</comment>
<dbReference type="RefSeq" id="WP_214536810.1">
    <property type="nucleotide sequence ID" value="NZ_JAHFVK010000002.1"/>
</dbReference>
<gene>
    <name evidence="10" type="ORF">KK137_12545</name>
</gene>
<dbReference type="SUPFAM" id="SSF51971">
    <property type="entry name" value="Nucleotide-binding domain"/>
    <property type="match status" value="1"/>
</dbReference>
<dbReference type="InterPro" id="IPR023209">
    <property type="entry name" value="DAO"/>
</dbReference>
<dbReference type="Gene3D" id="3.30.9.10">
    <property type="entry name" value="D-Amino Acid Oxidase, subunit A, domain 2"/>
    <property type="match status" value="1"/>
</dbReference>
<comment type="caution">
    <text evidence="10">The sequence shown here is derived from an EMBL/GenBank/DDBJ whole genome shotgun (WGS) entry which is preliminary data.</text>
</comment>
<comment type="catalytic activity">
    <reaction evidence="8">
        <text>a D-alpha-amino acid + O2 + H2O = a 2-oxocarboxylate + H2O2 + NH4(+)</text>
        <dbReference type="Rhea" id="RHEA:21816"/>
        <dbReference type="ChEBI" id="CHEBI:15377"/>
        <dbReference type="ChEBI" id="CHEBI:15379"/>
        <dbReference type="ChEBI" id="CHEBI:16240"/>
        <dbReference type="ChEBI" id="CHEBI:28938"/>
        <dbReference type="ChEBI" id="CHEBI:35179"/>
        <dbReference type="ChEBI" id="CHEBI:59871"/>
        <dbReference type="EC" id="1.4.3.3"/>
    </reaction>
    <physiologicalReaction direction="left-to-right" evidence="8">
        <dbReference type="Rhea" id="RHEA:21817"/>
    </physiologicalReaction>
</comment>
<evidence type="ECO:0000313" key="10">
    <source>
        <dbReference type="EMBL" id="MBT2135160.1"/>
    </source>
</evidence>
<dbReference type="PANTHER" id="PTHR11530">
    <property type="entry name" value="D-AMINO ACID OXIDASE"/>
    <property type="match status" value="1"/>
</dbReference>
<keyword evidence="4" id="KW-0274">FAD</keyword>
<evidence type="ECO:0000256" key="7">
    <source>
        <dbReference type="ARBA" id="ARBA00039751"/>
    </source>
</evidence>
<name>A0ABS5W5Z3_9SPHN</name>
<evidence type="ECO:0000256" key="6">
    <source>
        <dbReference type="ARBA" id="ARBA00039101"/>
    </source>
</evidence>
<dbReference type="Gene3D" id="3.40.50.720">
    <property type="entry name" value="NAD(P)-binding Rossmann-like Domain"/>
    <property type="match status" value="2"/>
</dbReference>
<protein>
    <recommendedName>
        <fullName evidence="7">D-amino-acid oxidase</fullName>
        <ecNumber evidence="6">1.4.3.3</ecNumber>
    </recommendedName>
</protein>
<dbReference type="Proteomes" id="UP000811255">
    <property type="component" value="Unassembled WGS sequence"/>
</dbReference>
<keyword evidence="3" id="KW-0285">Flavoprotein</keyword>
<dbReference type="InterPro" id="IPR006076">
    <property type="entry name" value="FAD-dep_OxRdtase"/>
</dbReference>
<comment type="cofactor">
    <cofactor evidence="1">
        <name>FAD</name>
        <dbReference type="ChEBI" id="CHEBI:57692"/>
    </cofactor>
</comment>
<evidence type="ECO:0000256" key="5">
    <source>
        <dbReference type="ARBA" id="ARBA00023002"/>
    </source>
</evidence>
<reference evidence="10 11" key="1">
    <citation type="submission" date="2021-05" db="EMBL/GenBank/DDBJ databases">
        <title>Croceibacterium sp. LX-88 genome sequence.</title>
        <authorList>
            <person name="Luo X."/>
        </authorList>
    </citation>
    <scope>NUCLEOTIDE SEQUENCE [LARGE SCALE GENOMIC DNA]</scope>
    <source>
        <strain evidence="10 11">LX-88</strain>
    </source>
</reference>
<organism evidence="10 11">
    <name type="scientific">Croceibacterium selenioxidans</name>
    <dbReference type="NCBI Taxonomy" id="2838833"/>
    <lineage>
        <taxon>Bacteria</taxon>
        <taxon>Pseudomonadati</taxon>
        <taxon>Pseudomonadota</taxon>
        <taxon>Alphaproteobacteria</taxon>
        <taxon>Sphingomonadales</taxon>
        <taxon>Erythrobacteraceae</taxon>
        <taxon>Croceibacterium</taxon>
    </lineage>
</organism>
<accession>A0ABS5W5Z3</accession>
<dbReference type="Pfam" id="PF01266">
    <property type="entry name" value="DAO"/>
    <property type="match status" value="1"/>
</dbReference>
<dbReference type="EC" id="1.4.3.3" evidence="6"/>
<evidence type="ECO:0000313" key="11">
    <source>
        <dbReference type="Proteomes" id="UP000811255"/>
    </source>
</evidence>
<dbReference type="PROSITE" id="PS51257">
    <property type="entry name" value="PROKAR_LIPOPROTEIN"/>
    <property type="match status" value="1"/>
</dbReference>
<evidence type="ECO:0000256" key="1">
    <source>
        <dbReference type="ARBA" id="ARBA00001974"/>
    </source>
</evidence>
<evidence type="ECO:0000259" key="9">
    <source>
        <dbReference type="Pfam" id="PF01266"/>
    </source>
</evidence>
<evidence type="ECO:0000256" key="4">
    <source>
        <dbReference type="ARBA" id="ARBA00022827"/>
    </source>
</evidence>
<evidence type="ECO:0000256" key="2">
    <source>
        <dbReference type="ARBA" id="ARBA00006730"/>
    </source>
</evidence>
<feature type="domain" description="FAD dependent oxidoreductase" evidence="9">
    <location>
        <begin position="126"/>
        <end position="402"/>
    </location>
</feature>
<proteinExistence type="inferred from homology"/>
<dbReference type="PANTHER" id="PTHR11530:SF11">
    <property type="entry name" value="D-ASPARTATE OXIDASE"/>
    <property type="match status" value="1"/>
</dbReference>